<dbReference type="RefSeq" id="WP_108108138.1">
    <property type="nucleotide sequence ID" value="NZ_QASN01000020.1"/>
</dbReference>
<dbReference type="InterPro" id="IPR032537">
    <property type="entry name" value="DUF4952"/>
</dbReference>
<evidence type="ECO:0000313" key="1">
    <source>
        <dbReference type="EMBL" id="PTU73695.1"/>
    </source>
</evidence>
<name>A0A2T5P7N9_9PSED</name>
<dbReference type="Proteomes" id="UP000244064">
    <property type="component" value="Unassembled WGS sequence"/>
</dbReference>
<dbReference type="AlphaFoldDB" id="A0A2T5P7N9"/>
<sequence>MIDKSFLGRGFWLLSACLVGTLLGVSPLPALAAEKLYKPACGDHLQRLGGKPDALHYLGCSQQLDAQGQPFEARYSVAGNQARAIQDYLGARFGMPPLRFICCGWHGSPHSYRDGSGYGHVLSFYSDETLEKRWPQIDRFHLSVRLYAEDP</sequence>
<dbReference type="Pfam" id="PF16310">
    <property type="entry name" value="DUF4952"/>
    <property type="match status" value="1"/>
</dbReference>
<proteinExistence type="predicted"/>
<evidence type="ECO:0000313" key="2">
    <source>
        <dbReference type="Proteomes" id="UP000244064"/>
    </source>
</evidence>
<dbReference type="OrthoDB" id="339049at2"/>
<comment type="caution">
    <text evidence="1">The sequence shown here is derived from an EMBL/GenBank/DDBJ whole genome shotgun (WGS) entry which is preliminary data.</text>
</comment>
<dbReference type="EMBL" id="QASN01000020">
    <property type="protein sequence ID" value="PTU73695.1"/>
    <property type="molecule type" value="Genomic_DNA"/>
</dbReference>
<gene>
    <name evidence="1" type="ORF">DBO85_15415</name>
</gene>
<protein>
    <submittedName>
        <fullName evidence="1">DUF4952 domain-containing protein</fullName>
    </submittedName>
</protein>
<organism evidence="1 2">
    <name type="scientific">Pseudomonas mangrovi</name>
    <dbReference type="NCBI Taxonomy" id="2161748"/>
    <lineage>
        <taxon>Bacteria</taxon>
        <taxon>Pseudomonadati</taxon>
        <taxon>Pseudomonadota</taxon>
        <taxon>Gammaproteobacteria</taxon>
        <taxon>Pseudomonadales</taxon>
        <taxon>Pseudomonadaceae</taxon>
        <taxon>Pseudomonas</taxon>
    </lineage>
</organism>
<keyword evidence="2" id="KW-1185">Reference proteome</keyword>
<accession>A0A2T5P7N9</accession>
<reference evidence="1 2" key="1">
    <citation type="submission" date="2018-04" db="EMBL/GenBank/DDBJ databases">
        <title>Pseudomonas sp. nov., isolated from mangrove soil.</title>
        <authorList>
            <person name="Chen C."/>
        </authorList>
    </citation>
    <scope>NUCLEOTIDE SEQUENCE [LARGE SCALE GENOMIC DNA]</scope>
    <source>
        <strain evidence="1 2">TC-11</strain>
    </source>
</reference>